<evidence type="ECO:0000313" key="2">
    <source>
        <dbReference type="EMBL" id="GBR73828.1"/>
    </source>
</evidence>
<dbReference type="Proteomes" id="UP000269352">
    <property type="component" value="Unassembled WGS sequence"/>
</dbReference>
<dbReference type="AlphaFoldDB" id="A0A388TBZ5"/>
<evidence type="ECO:0000313" key="3">
    <source>
        <dbReference type="Proteomes" id="UP000269352"/>
    </source>
</evidence>
<dbReference type="InterPro" id="IPR008136">
    <property type="entry name" value="CinA_C"/>
</dbReference>
<keyword evidence="3" id="KW-1185">Reference proteome</keyword>
<dbReference type="Gene3D" id="3.90.950.20">
    <property type="entry name" value="CinA-like"/>
    <property type="match status" value="1"/>
</dbReference>
<dbReference type="EMBL" id="BGZN01000021">
    <property type="protein sequence ID" value="GBR73828.1"/>
    <property type="molecule type" value="Genomic_DNA"/>
</dbReference>
<reference evidence="2 3" key="1">
    <citation type="journal article" date="2019" name="ISME J.">
        <title>Genome analyses of uncultured TG2/ZB3 bacteria in 'Margulisbacteria' specifically attached to ectosymbiotic spirochetes of protists in the termite gut.</title>
        <authorList>
            <person name="Utami Y.D."/>
            <person name="Kuwahara H."/>
            <person name="Igai K."/>
            <person name="Murakami T."/>
            <person name="Sugaya K."/>
            <person name="Morikawa T."/>
            <person name="Nagura Y."/>
            <person name="Yuki M."/>
            <person name="Deevong P."/>
            <person name="Inoue T."/>
            <person name="Kihara K."/>
            <person name="Lo N."/>
            <person name="Yamada A."/>
            <person name="Ohkuma M."/>
            <person name="Hongoh Y."/>
        </authorList>
    </citation>
    <scope>NUCLEOTIDE SEQUENCE [LARGE SCALE GENOMIC DNA]</scope>
    <source>
        <strain evidence="2">NkOx7-01</strain>
    </source>
</reference>
<dbReference type="NCBIfam" id="TIGR00199">
    <property type="entry name" value="PncC_domain"/>
    <property type="match status" value="1"/>
</dbReference>
<name>A0A388TBZ5_TERA1</name>
<dbReference type="SUPFAM" id="SSF142433">
    <property type="entry name" value="CinA-like"/>
    <property type="match status" value="1"/>
</dbReference>
<sequence length="175" mass="18953">MVEQFQQFMHRAGLEFDANLEQRVCETLRLRKVLLAVAESCTGGLVSRMLTSQAGSSEYFVGGAVCYTARAKVIQTGIDPKTVAEYGLVSEQTALGLARGIARRLFAQLGLGITGAAGPEAHGGRPVGTVFVGLVDKEREIVKEFAFDGSREEIQKKAAQAALGMLWLYLKDKEN</sequence>
<comment type="caution">
    <text evidence="2">The sequence shown here is derived from an EMBL/GenBank/DDBJ whole genome shotgun (WGS) entry which is preliminary data.</text>
</comment>
<gene>
    <name evidence="2" type="primary">cinA</name>
    <name evidence="2" type="ORF">NO1_1110</name>
</gene>
<accession>A0A388TBZ5</accession>
<proteinExistence type="predicted"/>
<dbReference type="InterPro" id="IPR036653">
    <property type="entry name" value="CinA-like_C"/>
</dbReference>
<evidence type="ECO:0000259" key="1">
    <source>
        <dbReference type="Pfam" id="PF02464"/>
    </source>
</evidence>
<protein>
    <submittedName>
        <fullName evidence="2">Competence-damaged protein CinA</fullName>
    </submittedName>
</protein>
<dbReference type="Pfam" id="PF02464">
    <property type="entry name" value="CinA"/>
    <property type="match status" value="1"/>
</dbReference>
<organism evidence="2 3">
    <name type="scientific">Termititenax aidoneus</name>
    <dbReference type="NCBI Taxonomy" id="2218524"/>
    <lineage>
        <taxon>Bacteria</taxon>
        <taxon>Bacillati</taxon>
        <taxon>Candidatus Margulisiibacteriota</taxon>
        <taxon>Candidatus Termititenacia</taxon>
        <taxon>Candidatus Termititenacales</taxon>
        <taxon>Candidatus Termititenacaceae</taxon>
        <taxon>Candidatus Termititenax</taxon>
    </lineage>
</organism>
<feature type="domain" description="CinA C-terminal" evidence="1">
    <location>
        <begin position="19"/>
        <end position="166"/>
    </location>
</feature>